<keyword evidence="2" id="KW-1185">Reference proteome</keyword>
<name>A0ACC6AKP9_NITWI</name>
<dbReference type="Proteomes" id="UP001205486">
    <property type="component" value="Unassembled WGS sequence"/>
</dbReference>
<reference evidence="1" key="1">
    <citation type="submission" date="2022-03" db="EMBL/GenBank/DDBJ databases">
        <title>Interactions between chemoautotrophic and heterotrophic bacteria.</title>
        <authorList>
            <person name="Santoro A."/>
        </authorList>
    </citation>
    <scope>NUCLEOTIDE SEQUENCE</scope>
    <source>
        <strain evidence="1">Nb-106</strain>
    </source>
</reference>
<sequence length="568" mass="59287">MAVSIRSAKLPILAQLLNYRRGSLKLDFAAGLSVAAVSLPSAIAYPAIAGLPTETGFFATIVALVAYAIFGPSRQLVVGPDAATCIMLASVLTSLDAAAAADRVTYTTALAVEVGLLCFVARALGFGFVANFLSRPILVGFLAGISISLIIGQITRFTTVSIESRGLIRPIVEYATKISETHIPTVLLGVGTLISLRVLRHVKPRAPGPLIAVVLSIALSAALELPSHGVSVVGTLPPIAFALTFPSLDSAANLDLLQGAAAIMIVGFGSGIVTARSFATKSGSEVDADKELTGFGAANIASGLFGGFPVTAADSRTAVNYVVGGKTQLVGLIAASALLGVTLYIADVLAYLPISVLGAILVSAGIDLIDVPELRTLYRISRPEFAFAIATLLGVAVIGVLQGVFIAIATTLAHLLWLTSRPRITRLGRVDGKPGLYKLHRHPDAREIPGLTIVILQAALVFFNADYVKRQIIETAGDIGENSRWLILDAEAINLLDSTGIAKLEELQILLKDRGVAFGIADLNSRSLLMVEQAGLVDQIGGDMIFGSSEAAVAAFIRSRDESPDHPS</sequence>
<accession>A0ACC6AKP9</accession>
<comment type="caution">
    <text evidence="1">The sequence shown here is derived from an EMBL/GenBank/DDBJ whole genome shotgun (WGS) entry which is preliminary data.</text>
</comment>
<dbReference type="EMBL" id="JALJZS010000002">
    <property type="protein sequence ID" value="MCP1999974.1"/>
    <property type="molecule type" value="Genomic_DNA"/>
</dbReference>
<proteinExistence type="predicted"/>
<organism evidence="1 2">
    <name type="scientific">Nitrobacter winogradskyi</name>
    <name type="common">Nitrobacter agilis</name>
    <dbReference type="NCBI Taxonomy" id="913"/>
    <lineage>
        <taxon>Bacteria</taxon>
        <taxon>Pseudomonadati</taxon>
        <taxon>Pseudomonadota</taxon>
        <taxon>Alphaproteobacteria</taxon>
        <taxon>Hyphomicrobiales</taxon>
        <taxon>Nitrobacteraceae</taxon>
        <taxon>Nitrobacter</taxon>
    </lineage>
</organism>
<evidence type="ECO:0000313" key="2">
    <source>
        <dbReference type="Proteomes" id="UP001205486"/>
    </source>
</evidence>
<gene>
    <name evidence="1" type="ORF">J2S34_002422</name>
</gene>
<protein>
    <submittedName>
        <fullName evidence="1">High affinity sulfate transporter 1</fullName>
    </submittedName>
</protein>
<evidence type="ECO:0000313" key="1">
    <source>
        <dbReference type="EMBL" id="MCP1999974.1"/>
    </source>
</evidence>